<dbReference type="SMART" id="SM00091">
    <property type="entry name" value="PAS"/>
    <property type="match status" value="6"/>
</dbReference>
<dbReference type="InterPro" id="IPR013655">
    <property type="entry name" value="PAS_fold_3"/>
</dbReference>
<dbReference type="InterPro" id="IPR005467">
    <property type="entry name" value="His_kinase_dom"/>
</dbReference>
<dbReference type="RefSeq" id="WP_074539520.1">
    <property type="nucleotide sequence ID" value="NZ_FNBD01000021.1"/>
</dbReference>
<dbReference type="SMART" id="SM00086">
    <property type="entry name" value="PAC"/>
    <property type="match status" value="2"/>
</dbReference>
<dbReference type="CDD" id="cd00130">
    <property type="entry name" value="PAS"/>
    <property type="match status" value="3"/>
</dbReference>
<dbReference type="InterPro" id="IPR036890">
    <property type="entry name" value="HATPase_C_sf"/>
</dbReference>
<dbReference type="EC" id="2.7.13.3" evidence="2"/>
<keyword evidence="5" id="KW-0418">Kinase</keyword>
<evidence type="ECO:0000259" key="6">
    <source>
        <dbReference type="PROSITE" id="PS50109"/>
    </source>
</evidence>
<dbReference type="Proteomes" id="UP000182114">
    <property type="component" value="Unassembled WGS sequence"/>
</dbReference>
<dbReference type="PANTHER" id="PTHR43304:SF1">
    <property type="entry name" value="PAC DOMAIN-CONTAINING PROTEIN"/>
    <property type="match status" value="1"/>
</dbReference>
<dbReference type="SUPFAM" id="SSF55874">
    <property type="entry name" value="ATPase domain of HSP90 chaperone/DNA topoisomerase II/histidine kinase"/>
    <property type="match status" value="1"/>
</dbReference>
<evidence type="ECO:0000256" key="2">
    <source>
        <dbReference type="ARBA" id="ARBA00012438"/>
    </source>
</evidence>
<dbReference type="Pfam" id="PF00512">
    <property type="entry name" value="HisKA"/>
    <property type="match status" value="1"/>
</dbReference>
<accession>A0A1G7LSZ1</accession>
<dbReference type="FunFam" id="3.30.450.20:FF:000099">
    <property type="entry name" value="Sensory box sensor histidine kinase"/>
    <property type="match status" value="1"/>
</dbReference>
<proteinExistence type="predicted"/>
<dbReference type="SMART" id="SM00387">
    <property type="entry name" value="HATPase_c"/>
    <property type="match status" value="1"/>
</dbReference>
<dbReference type="Gene3D" id="3.30.450.20">
    <property type="entry name" value="PAS domain"/>
    <property type="match status" value="7"/>
</dbReference>
<feature type="domain" description="PAC" evidence="8">
    <location>
        <begin position="889"/>
        <end position="941"/>
    </location>
</feature>
<dbReference type="SMART" id="SM00388">
    <property type="entry name" value="HisKA"/>
    <property type="match status" value="1"/>
</dbReference>
<keyword evidence="10" id="KW-1185">Reference proteome</keyword>
<dbReference type="InterPro" id="IPR035965">
    <property type="entry name" value="PAS-like_dom_sf"/>
</dbReference>
<evidence type="ECO:0000313" key="10">
    <source>
        <dbReference type="Proteomes" id="UP000182114"/>
    </source>
</evidence>
<keyword evidence="4" id="KW-0808">Transferase</keyword>
<protein>
    <recommendedName>
        <fullName evidence="2">histidine kinase</fullName>
        <ecNumber evidence="2">2.7.13.3</ecNumber>
    </recommendedName>
</protein>
<dbReference type="InterPro" id="IPR013656">
    <property type="entry name" value="PAS_4"/>
</dbReference>
<feature type="domain" description="PAS" evidence="7">
    <location>
        <begin position="690"/>
        <end position="761"/>
    </location>
</feature>
<dbReference type="Pfam" id="PF02518">
    <property type="entry name" value="HATPase_c"/>
    <property type="match status" value="1"/>
</dbReference>
<evidence type="ECO:0000256" key="4">
    <source>
        <dbReference type="ARBA" id="ARBA00022679"/>
    </source>
</evidence>
<dbReference type="NCBIfam" id="TIGR00229">
    <property type="entry name" value="sensory_box"/>
    <property type="match status" value="2"/>
</dbReference>
<dbReference type="InterPro" id="IPR004358">
    <property type="entry name" value="Sig_transdc_His_kin-like_C"/>
</dbReference>
<dbReference type="InterPro" id="IPR001610">
    <property type="entry name" value="PAC"/>
</dbReference>
<dbReference type="SUPFAM" id="SSF47384">
    <property type="entry name" value="Homodimeric domain of signal transducing histidine kinase"/>
    <property type="match status" value="1"/>
</dbReference>
<evidence type="ECO:0000256" key="5">
    <source>
        <dbReference type="ARBA" id="ARBA00022777"/>
    </source>
</evidence>
<reference evidence="10" key="1">
    <citation type="submission" date="2016-10" db="EMBL/GenBank/DDBJ databases">
        <authorList>
            <person name="Varghese N."/>
            <person name="Submissions S."/>
        </authorList>
    </citation>
    <scope>NUCLEOTIDE SEQUENCE [LARGE SCALE GENOMIC DNA]</scope>
    <source>
        <strain evidence="10">DSM 24729</strain>
    </source>
</reference>
<dbReference type="PROSITE" id="PS50109">
    <property type="entry name" value="HIS_KIN"/>
    <property type="match status" value="1"/>
</dbReference>
<dbReference type="GO" id="GO:0000155">
    <property type="term" value="F:phosphorelay sensor kinase activity"/>
    <property type="evidence" value="ECO:0007669"/>
    <property type="project" value="InterPro"/>
</dbReference>
<dbReference type="InterPro" id="IPR052162">
    <property type="entry name" value="Sensor_kinase/Photoreceptor"/>
</dbReference>
<dbReference type="InterPro" id="IPR000700">
    <property type="entry name" value="PAS-assoc_C"/>
</dbReference>
<dbReference type="Gene3D" id="3.30.565.10">
    <property type="entry name" value="Histidine kinase-like ATPase, C-terminal domain"/>
    <property type="match status" value="1"/>
</dbReference>
<evidence type="ECO:0000256" key="1">
    <source>
        <dbReference type="ARBA" id="ARBA00000085"/>
    </source>
</evidence>
<gene>
    <name evidence="9" type="ORF">SAMN04487992_12119</name>
</gene>
<organism evidence="9 10">
    <name type="scientific">Cellulophaga baltica</name>
    <dbReference type="NCBI Taxonomy" id="76594"/>
    <lineage>
        <taxon>Bacteria</taxon>
        <taxon>Pseudomonadati</taxon>
        <taxon>Bacteroidota</taxon>
        <taxon>Flavobacteriia</taxon>
        <taxon>Flavobacteriales</taxon>
        <taxon>Flavobacteriaceae</taxon>
        <taxon>Cellulophaga</taxon>
    </lineage>
</organism>
<dbReference type="PANTHER" id="PTHR43304">
    <property type="entry name" value="PHYTOCHROME-LIKE PROTEIN CPH1"/>
    <property type="match status" value="1"/>
</dbReference>
<feature type="domain" description="Histidine kinase" evidence="6">
    <location>
        <begin position="970"/>
        <end position="1195"/>
    </location>
</feature>
<dbReference type="PROSITE" id="PS50112">
    <property type="entry name" value="PAS"/>
    <property type="match status" value="2"/>
</dbReference>
<feature type="domain" description="PAC" evidence="8">
    <location>
        <begin position="505"/>
        <end position="560"/>
    </location>
</feature>
<evidence type="ECO:0000259" key="7">
    <source>
        <dbReference type="PROSITE" id="PS50112"/>
    </source>
</evidence>
<dbReference type="InterPro" id="IPR003661">
    <property type="entry name" value="HisK_dim/P_dom"/>
</dbReference>
<name>A0A1G7LSZ1_9FLAO</name>
<dbReference type="EMBL" id="FNBD01000021">
    <property type="protein sequence ID" value="SDF52605.1"/>
    <property type="molecule type" value="Genomic_DNA"/>
</dbReference>
<feature type="domain" description="PAC" evidence="8">
    <location>
        <begin position="763"/>
        <end position="815"/>
    </location>
</feature>
<keyword evidence="3" id="KW-0597">Phosphoprotein</keyword>
<evidence type="ECO:0000313" key="9">
    <source>
        <dbReference type="EMBL" id="SDF52605.1"/>
    </source>
</evidence>
<dbReference type="AlphaFoldDB" id="A0A1G7LSZ1"/>
<evidence type="ECO:0000256" key="3">
    <source>
        <dbReference type="ARBA" id="ARBA00022553"/>
    </source>
</evidence>
<dbReference type="PRINTS" id="PR00344">
    <property type="entry name" value="BCTRLSENSOR"/>
</dbReference>
<dbReference type="InterPro" id="IPR036097">
    <property type="entry name" value="HisK_dim/P_sf"/>
</dbReference>
<evidence type="ECO:0000259" key="8">
    <source>
        <dbReference type="PROSITE" id="PS50113"/>
    </source>
</evidence>
<dbReference type="Gene3D" id="1.10.287.130">
    <property type="match status" value="1"/>
</dbReference>
<feature type="domain" description="PAS" evidence="7">
    <location>
        <begin position="816"/>
        <end position="886"/>
    </location>
</feature>
<dbReference type="Pfam" id="PF08447">
    <property type="entry name" value="PAS_3"/>
    <property type="match status" value="3"/>
</dbReference>
<dbReference type="PROSITE" id="PS50113">
    <property type="entry name" value="PAC"/>
    <property type="match status" value="3"/>
</dbReference>
<comment type="catalytic activity">
    <reaction evidence="1">
        <text>ATP + protein L-histidine = ADP + protein N-phospho-L-histidine.</text>
        <dbReference type="EC" id="2.7.13.3"/>
    </reaction>
</comment>
<dbReference type="InterPro" id="IPR000014">
    <property type="entry name" value="PAS"/>
</dbReference>
<sequence length="1195" mass="137404">MHTDDSSFIFLQGGGEMGKLIESYNWNETPLGELKNWSQTLKANVSTMLNTPYSMCIVWGNESIEICNDSFYSTLGLSRHHNTLANGMKLKFAKDWQSIDSALKSIMNGNATTRQLVSLPLNRNNKTYNYQFEFTYSPIRLETGEIGGVLIIVQEKGFTDQKSFESELQESKNQLQFAIAAAELGTWDYNPQTNIFTANDRLKDWFGLPHKNELELTDALNAINEQDRDRVASEIQIALDYSSGGSYDIEFRINNLINKKEIILHAKGRAWFNDDSIAYRLNGTLEDVTTRVLARKKVEESETRYHNLIQSSPSSIAILSGEDLVITIANNTIIEYWGKGEDVIGKPYFELLPELIDQGYDKIFKEVYETGNPFTALETPLYLVQDGVAKTKYYNFIVYPQRDLEKNINGLGIIATEVTTQALLNNKIKESEQNIRALVESAPFPIAVYVGDEMMISLANQSVMDAWGKGNDVIGKLFSDILPELENQQIFKQVRGVFHTGIPFHTKNQRVELRIDGILKTFFFNYSFTPLFDESGKVYAVMNTAAEVTELHEAKIKVEESEKRFRNTVMQAPLGITIFRGPDHIVEIANKSYLEIIDKTDKEFIGKPVFDSLPELKTLIEPIIDDVYKSGEAFYGYEFPVVLNTQGTPETKYFNFVYHPLKEDNKITGIMAIATEVTAMVKAKHVIEESEEKLGLIIEASELGVFDVDLKTDDIIASKRCYEILGFDNETSLTHEVMVNNIHPDDLNLRKEAFENAFKEGTLRYQSRVIWKDQSIHWIDVKGKIFFDEDKNPIRLLGTVRDITEERNFQQQLLEREEKFRLLADSMPQFVWTSDAEGNLNYFNKSVFDFSGLTPEQVYKEGWIQIVHSDDREENIRLWTEAISTGTDFLLEHRFRNAIGEYRWQLSRAIPQKDNDGNIKMWVGTSTDIQEQKMFTNELEKMVQTRTNELQHKNVDLEKMNKELQSFVYISSHDLQEPLRKIQIFASRILETEFESLSDRAKHDFTRMQKAAFRMQTLIQDLLAYSRTKVEDITYEILNLNEVIEDVQETLSEDLKNNEVTFNLNIQCKVRIIPIQFKQIIHNLISNSIKFAREEQPLVIEIDCEHVKGKDLDIETLDDTKKYCHIRFADNGIGFEQEFSEKIFEVFQRLHSNDEYTGTGIGLAIVKKIIENHKGHIMAKSTVNEGAVFHIYIPA</sequence>
<dbReference type="InterPro" id="IPR003594">
    <property type="entry name" value="HATPase_dom"/>
</dbReference>
<dbReference type="CDD" id="cd00082">
    <property type="entry name" value="HisKA"/>
    <property type="match status" value="1"/>
</dbReference>
<dbReference type="Pfam" id="PF08448">
    <property type="entry name" value="PAS_4"/>
    <property type="match status" value="3"/>
</dbReference>
<dbReference type="SUPFAM" id="SSF55785">
    <property type="entry name" value="PYP-like sensor domain (PAS domain)"/>
    <property type="match status" value="6"/>
</dbReference>